<evidence type="ECO:0000256" key="11">
    <source>
        <dbReference type="SAM" id="Phobius"/>
    </source>
</evidence>
<dbReference type="Gene3D" id="2.60.40.10">
    <property type="entry name" value="Immunoglobulins"/>
    <property type="match status" value="4"/>
</dbReference>
<dbReference type="PANTHER" id="PTHR48423">
    <property type="entry name" value="INTERLEUKIN-27 RECEPTOR SUBUNIT ALPHA"/>
    <property type="match status" value="1"/>
</dbReference>
<name>A0AAE0V4S0_9TELE</name>
<dbReference type="SMART" id="SM00060">
    <property type="entry name" value="FN3"/>
    <property type="match status" value="3"/>
</dbReference>
<keyword evidence="6 11" id="KW-1133">Transmembrane helix</keyword>
<feature type="domain" description="Fibronectin type-III" evidence="12">
    <location>
        <begin position="329"/>
        <end position="419"/>
    </location>
</feature>
<dbReference type="InterPro" id="IPR052672">
    <property type="entry name" value="Type1_Cytokine_Rcpt_Type2"/>
</dbReference>
<accession>A0AAE0V4S0</accession>
<keyword evidence="5" id="KW-0677">Repeat</keyword>
<feature type="transmembrane region" description="Helical" evidence="11">
    <location>
        <begin position="424"/>
        <end position="444"/>
    </location>
</feature>
<dbReference type="Proteomes" id="UP001274896">
    <property type="component" value="Unassembled WGS sequence"/>
</dbReference>
<sequence length="563" mass="63614">MSIISKDILNKVEFISEAYIVSIPAITQAPRPVITSVNATATSLNVTWNKGQSTKCQIRYRRSNTEQWTVLTYTYAPIHIQDLLTVTEKEKVYVIDGLQPFSQYSLTVACSGDYGLWSDWSEELHGMTSEAIPTAPPYVSFYVEPSGSTSTPQKLILIWKALEKKEARGVILGYEVTFTPTKQPGLRRIIHTKDQKAILEVTAEDYDLTVMAYNAAGQSPSTNLRVSAGVFQSLPKVKGLWASSEASSLRIRWETAAMNVSEFAIEWFSSDDVASKQWKRLNGSTFSTVLKGQIKTLKIYSISVYTLYGTLCAPPETIQASLEYGTLLDIVQLQPVNVTKTSATVQWLWQEQSPTTNVLHYRLVLRHAHETSSLVIFPHQWQHSFHNLQTNAKYIVAIYGETTSGNFLKANIEFTTPHLETDEIIKTAIPVILLIFTFSIFSVLSRTVYKDYFFPNIANPGQSHIGHWLLNHPYETEAVMNVLKLEDFSVTNQLTEERLIHIEPQPSLDREDFDEDMTMSKISSSDNDPIENSDKFENSQTSPGFSEYVVMPLRHINFGYVKN</sequence>
<keyword evidence="9" id="KW-0325">Glycoprotein</keyword>
<proteinExistence type="inferred from homology"/>
<evidence type="ECO:0000256" key="7">
    <source>
        <dbReference type="ARBA" id="ARBA00023136"/>
    </source>
</evidence>
<evidence type="ECO:0000313" key="13">
    <source>
        <dbReference type="EMBL" id="KAK3540582.1"/>
    </source>
</evidence>
<dbReference type="EMBL" id="JAUCMX010000007">
    <property type="protein sequence ID" value="KAK3540582.1"/>
    <property type="molecule type" value="Genomic_DNA"/>
</dbReference>
<dbReference type="PROSITE" id="PS50853">
    <property type="entry name" value="FN3"/>
    <property type="match status" value="2"/>
</dbReference>
<dbReference type="InterPro" id="IPR013783">
    <property type="entry name" value="Ig-like_fold"/>
</dbReference>
<dbReference type="InterPro" id="IPR036116">
    <property type="entry name" value="FN3_sf"/>
</dbReference>
<evidence type="ECO:0000256" key="4">
    <source>
        <dbReference type="ARBA" id="ARBA00022729"/>
    </source>
</evidence>
<comment type="caution">
    <text evidence="13">The sequence shown here is derived from an EMBL/GenBank/DDBJ whole genome shotgun (WGS) entry which is preliminary data.</text>
</comment>
<evidence type="ECO:0000256" key="1">
    <source>
        <dbReference type="ARBA" id="ARBA00004479"/>
    </source>
</evidence>
<keyword evidence="14" id="KW-1185">Reference proteome</keyword>
<dbReference type="AlphaFoldDB" id="A0AAE0V4S0"/>
<dbReference type="CDD" id="cd00063">
    <property type="entry name" value="FN3"/>
    <property type="match status" value="1"/>
</dbReference>
<feature type="region of interest" description="Disordered" evidence="10">
    <location>
        <begin position="519"/>
        <end position="541"/>
    </location>
</feature>
<evidence type="ECO:0000256" key="3">
    <source>
        <dbReference type="ARBA" id="ARBA00022692"/>
    </source>
</evidence>
<dbReference type="InterPro" id="IPR015914">
    <property type="entry name" value="PAPs_N"/>
</dbReference>
<keyword evidence="4" id="KW-0732">Signal</keyword>
<dbReference type="PANTHER" id="PTHR48423:SF1">
    <property type="entry name" value="INTERLEUKIN-27 RECEPTOR SUBUNIT ALPHA"/>
    <property type="match status" value="1"/>
</dbReference>
<gene>
    <name evidence="13" type="ORF">QTP70_034338</name>
</gene>
<dbReference type="GO" id="GO:0046872">
    <property type="term" value="F:metal ion binding"/>
    <property type="evidence" value="ECO:0007669"/>
    <property type="project" value="InterPro"/>
</dbReference>
<keyword evidence="3 11" id="KW-0812">Transmembrane</keyword>
<keyword evidence="7 11" id="KW-0472">Membrane</keyword>
<comment type="similarity">
    <text evidence="2">Belongs to the type I cytokine receptor family. Type 2 subfamily.</text>
</comment>
<evidence type="ECO:0000259" key="12">
    <source>
        <dbReference type="PROSITE" id="PS50853"/>
    </source>
</evidence>
<protein>
    <recommendedName>
        <fullName evidence="12">Fibronectin type-III domain-containing protein</fullName>
    </recommendedName>
</protein>
<dbReference type="GO" id="GO:0003993">
    <property type="term" value="F:acid phosphatase activity"/>
    <property type="evidence" value="ECO:0007669"/>
    <property type="project" value="InterPro"/>
</dbReference>
<evidence type="ECO:0000256" key="2">
    <source>
        <dbReference type="ARBA" id="ARBA00008921"/>
    </source>
</evidence>
<keyword evidence="8" id="KW-0675">Receptor</keyword>
<evidence type="ECO:0000256" key="5">
    <source>
        <dbReference type="ARBA" id="ARBA00022737"/>
    </source>
</evidence>
<dbReference type="SUPFAM" id="SSF49265">
    <property type="entry name" value="Fibronectin type III"/>
    <property type="match status" value="2"/>
</dbReference>
<evidence type="ECO:0000256" key="9">
    <source>
        <dbReference type="ARBA" id="ARBA00023180"/>
    </source>
</evidence>
<evidence type="ECO:0000256" key="6">
    <source>
        <dbReference type="ARBA" id="ARBA00022989"/>
    </source>
</evidence>
<evidence type="ECO:0000256" key="8">
    <source>
        <dbReference type="ARBA" id="ARBA00023170"/>
    </source>
</evidence>
<dbReference type="GO" id="GO:0005886">
    <property type="term" value="C:plasma membrane"/>
    <property type="evidence" value="ECO:0007669"/>
    <property type="project" value="UniProtKB-ARBA"/>
</dbReference>
<reference evidence="13" key="1">
    <citation type="submission" date="2023-06" db="EMBL/GenBank/DDBJ databases">
        <title>Male Hemibagrus guttatus genome.</title>
        <authorList>
            <person name="Bian C."/>
        </authorList>
    </citation>
    <scope>NUCLEOTIDE SEQUENCE</scope>
    <source>
        <strain evidence="13">Male_cb2023</strain>
        <tissue evidence="13">Muscle</tissue>
    </source>
</reference>
<dbReference type="InterPro" id="IPR003961">
    <property type="entry name" value="FN3_dom"/>
</dbReference>
<dbReference type="Pfam" id="PF16656">
    <property type="entry name" value="Pur_ac_phosph_N"/>
    <property type="match status" value="1"/>
</dbReference>
<comment type="subcellular location">
    <subcellularLocation>
        <location evidence="1">Membrane</location>
        <topology evidence="1">Single-pass type I membrane protein</topology>
    </subcellularLocation>
</comment>
<evidence type="ECO:0000313" key="14">
    <source>
        <dbReference type="Proteomes" id="UP001274896"/>
    </source>
</evidence>
<organism evidence="13 14">
    <name type="scientific">Hemibagrus guttatus</name>
    <dbReference type="NCBI Taxonomy" id="175788"/>
    <lineage>
        <taxon>Eukaryota</taxon>
        <taxon>Metazoa</taxon>
        <taxon>Chordata</taxon>
        <taxon>Craniata</taxon>
        <taxon>Vertebrata</taxon>
        <taxon>Euteleostomi</taxon>
        <taxon>Actinopterygii</taxon>
        <taxon>Neopterygii</taxon>
        <taxon>Teleostei</taxon>
        <taxon>Ostariophysi</taxon>
        <taxon>Siluriformes</taxon>
        <taxon>Bagridae</taxon>
        <taxon>Hemibagrus</taxon>
    </lineage>
</organism>
<feature type="domain" description="Fibronectin type-III" evidence="12">
    <location>
        <begin position="29"/>
        <end position="131"/>
    </location>
</feature>
<evidence type="ECO:0000256" key="10">
    <source>
        <dbReference type="SAM" id="MobiDB-lite"/>
    </source>
</evidence>